<feature type="binding site" description="axial binding residue" evidence="14">
    <location>
        <position position="425"/>
    </location>
    <ligand>
        <name>heme</name>
        <dbReference type="ChEBI" id="CHEBI:30413"/>
    </ligand>
    <ligandPart>
        <name>Fe</name>
        <dbReference type="ChEBI" id="CHEBI:18248"/>
    </ligandPart>
</feature>
<accession>V4BL03</accession>
<reference evidence="17 18" key="1">
    <citation type="journal article" date="2013" name="Nature">
        <title>Insights into bilaterian evolution from three spiralian genomes.</title>
        <authorList>
            <person name="Simakov O."/>
            <person name="Marletaz F."/>
            <person name="Cho S.J."/>
            <person name="Edsinger-Gonzales E."/>
            <person name="Havlak P."/>
            <person name="Hellsten U."/>
            <person name="Kuo D.H."/>
            <person name="Larsson T."/>
            <person name="Lv J."/>
            <person name="Arendt D."/>
            <person name="Savage R."/>
            <person name="Osoegawa K."/>
            <person name="de Jong P."/>
            <person name="Grimwood J."/>
            <person name="Chapman J.A."/>
            <person name="Shapiro H."/>
            <person name="Aerts A."/>
            <person name="Otillar R.P."/>
            <person name="Terry A.Y."/>
            <person name="Boore J.L."/>
            <person name="Grigoriev I.V."/>
            <person name="Lindberg D.R."/>
            <person name="Seaver E.C."/>
            <person name="Weisblat D.A."/>
            <person name="Putnam N.H."/>
            <person name="Rokhsar D.S."/>
        </authorList>
    </citation>
    <scope>NUCLEOTIDE SEQUENCE [LARGE SCALE GENOMIC DNA]</scope>
</reference>
<evidence type="ECO:0000256" key="8">
    <source>
        <dbReference type="ARBA" id="ARBA00023002"/>
    </source>
</evidence>
<dbReference type="InterPro" id="IPR024204">
    <property type="entry name" value="Cyt_P450_CYP7A1-type"/>
</dbReference>
<keyword evidence="18" id="KW-1185">Reference proteome</keyword>
<evidence type="ECO:0000256" key="9">
    <source>
        <dbReference type="ARBA" id="ARBA00023004"/>
    </source>
</evidence>
<evidence type="ECO:0000256" key="6">
    <source>
        <dbReference type="ARBA" id="ARBA00022723"/>
    </source>
</evidence>
<keyword evidence="11 13" id="KW-0472">Membrane</keyword>
<dbReference type="InterPro" id="IPR050529">
    <property type="entry name" value="CYP450_sterol_14alpha_dmase"/>
</dbReference>
<dbReference type="KEGG" id="lgi:LOTGIDRAFT_106561"/>
<dbReference type="CDD" id="cd20635">
    <property type="entry name" value="CYP39A1"/>
    <property type="match status" value="1"/>
</dbReference>
<dbReference type="CTD" id="20230126"/>
<dbReference type="STRING" id="225164.V4BL03"/>
<evidence type="ECO:0000256" key="13">
    <source>
        <dbReference type="PIRNR" id="PIRNR000047"/>
    </source>
</evidence>
<dbReference type="Proteomes" id="UP000030746">
    <property type="component" value="Unassembled WGS sequence"/>
</dbReference>
<evidence type="ECO:0000256" key="16">
    <source>
        <dbReference type="SAM" id="Phobius"/>
    </source>
</evidence>
<dbReference type="AlphaFoldDB" id="V4BL03"/>
<dbReference type="InterPro" id="IPR002403">
    <property type="entry name" value="Cyt_P450_E_grp-IV"/>
</dbReference>
<keyword evidence="9 13" id="KW-0408">Iron</keyword>
<feature type="binding site" evidence="15">
    <location>
        <position position="375"/>
    </location>
    <ligand>
        <name>substrate</name>
    </ligand>
</feature>
<keyword evidence="16" id="KW-0812">Transmembrane</keyword>
<keyword evidence="6 13" id="KW-0479">Metal-binding</keyword>
<feature type="transmembrane region" description="Helical" evidence="16">
    <location>
        <begin position="12"/>
        <end position="29"/>
    </location>
</feature>
<dbReference type="GO" id="GO:0020037">
    <property type="term" value="F:heme binding"/>
    <property type="evidence" value="ECO:0007669"/>
    <property type="project" value="InterPro"/>
</dbReference>
<comment type="subcellular location">
    <subcellularLocation>
        <location evidence="2 13">Endoplasmic reticulum membrane</location>
    </subcellularLocation>
</comment>
<keyword evidence="16" id="KW-1133">Transmembrane helix</keyword>
<keyword evidence="10" id="KW-0443">Lipid metabolism</keyword>
<dbReference type="RefSeq" id="XP_009060299.1">
    <property type="nucleotide sequence ID" value="XM_009062051.1"/>
</dbReference>
<comment type="pathway">
    <text evidence="3">Lipid metabolism; bile acid biosynthesis.</text>
</comment>
<dbReference type="PIRSF" id="PIRSF000047">
    <property type="entry name" value="Cytochrome_CYPVIIA1"/>
    <property type="match status" value="1"/>
</dbReference>
<dbReference type="GO" id="GO:0008395">
    <property type="term" value="F:steroid hydroxylase activity"/>
    <property type="evidence" value="ECO:0007669"/>
    <property type="project" value="TreeGrafter"/>
</dbReference>
<dbReference type="OMA" id="EIRDHTM"/>
<dbReference type="SUPFAM" id="SSF48264">
    <property type="entry name" value="Cytochrome P450"/>
    <property type="match status" value="1"/>
</dbReference>
<organism evidence="17 18">
    <name type="scientific">Lottia gigantea</name>
    <name type="common">Giant owl limpet</name>
    <dbReference type="NCBI Taxonomy" id="225164"/>
    <lineage>
        <taxon>Eukaryota</taxon>
        <taxon>Metazoa</taxon>
        <taxon>Spiralia</taxon>
        <taxon>Lophotrochozoa</taxon>
        <taxon>Mollusca</taxon>
        <taxon>Gastropoda</taxon>
        <taxon>Patellogastropoda</taxon>
        <taxon>Lottioidea</taxon>
        <taxon>Lottiidae</taxon>
        <taxon>Lottia</taxon>
    </lineage>
</organism>
<comment type="similarity">
    <text evidence="4 13">Belongs to the cytochrome P450 family.</text>
</comment>
<dbReference type="PANTHER" id="PTHR24304">
    <property type="entry name" value="CYTOCHROME P450 FAMILY 7"/>
    <property type="match status" value="1"/>
</dbReference>
<comment type="cofactor">
    <cofactor evidence="1 13 14">
        <name>heme</name>
        <dbReference type="ChEBI" id="CHEBI:30413"/>
    </cofactor>
</comment>
<dbReference type="Gene3D" id="1.10.630.10">
    <property type="entry name" value="Cytochrome P450"/>
    <property type="match status" value="1"/>
</dbReference>
<feature type="binding site" evidence="15">
    <location>
        <position position="288"/>
    </location>
    <ligand>
        <name>substrate</name>
    </ligand>
</feature>
<dbReference type="GO" id="GO:0006699">
    <property type="term" value="P:bile acid biosynthetic process"/>
    <property type="evidence" value="ECO:0007669"/>
    <property type="project" value="TreeGrafter"/>
</dbReference>
<evidence type="ECO:0000256" key="3">
    <source>
        <dbReference type="ARBA" id="ARBA00004860"/>
    </source>
</evidence>
<dbReference type="GO" id="GO:0042632">
    <property type="term" value="P:cholesterol homeostasis"/>
    <property type="evidence" value="ECO:0007669"/>
    <property type="project" value="TreeGrafter"/>
</dbReference>
<evidence type="ECO:0000256" key="15">
    <source>
        <dbReference type="PIRSR" id="PIRSR000047-2"/>
    </source>
</evidence>
<sequence length="480" mass="55607">MDAYEQAVPEYTWTNLILLGVFISIAVVYTRKLIKNQATGLKYPPVYEGWLPWIGCAMEFGKQPLEFIHKKQQDLGPVFTCKIAGENMTFLTDPQDLHAFFQSPCLDFQKAVQTSVQNVASISKESFFKYHSNIHDLVKGKLASSQLAAMSDKLYTEFKEQLDTLPSQGTEDLNKLVRYLMYKPTLNCLFGRNSLPVNNEVNKNCFEHFVKFDDQFEYGAKLPAFLLKAWSSSREYLLKIFCSLVNDKKESSHQTNNDKTLFESLLDTIDDQSSPNFCLLLMWASLANAIPMTFWTLAYILTHEDVYKKVCDEINNTIPDNILYILIVFNIDINKMVYIKSCILETIRLRSPGVIPRYVVQPFQIGKYTVPVGHRIFASVFWAHRNPDCFQDPNRFNPERWDTKDIERNVFPKYFFPFGGGRYQCPGRWFGLMEIQIFLVMFLKKFKFEVFDSLPKPSYLHIVGTQQPATSFSVQYQHVS</sequence>
<evidence type="ECO:0000256" key="7">
    <source>
        <dbReference type="ARBA" id="ARBA00022824"/>
    </source>
</evidence>
<dbReference type="GO" id="GO:0016705">
    <property type="term" value="F:oxidoreductase activity, acting on paired donors, with incorporation or reduction of molecular oxygen"/>
    <property type="evidence" value="ECO:0007669"/>
    <property type="project" value="InterPro"/>
</dbReference>
<evidence type="ECO:0000256" key="12">
    <source>
        <dbReference type="ARBA" id="ARBA00023221"/>
    </source>
</evidence>
<evidence type="ECO:0000256" key="10">
    <source>
        <dbReference type="ARBA" id="ARBA00023098"/>
    </source>
</evidence>
<keyword evidence="5 13" id="KW-0349">Heme</keyword>
<proteinExistence type="inferred from homology"/>
<dbReference type="Pfam" id="PF00067">
    <property type="entry name" value="p450"/>
    <property type="match status" value="1"/>
</dbReference>
<dbReference type="InterPro" id="IPR036396">
    <property type="entry name" value="Cyt_P450_sf"/>
</dbReference>
<evidence type="ECO:0000313" key="17">
    <source>
        <dbReference type="EMBL" id="ESO89269.1"/>
    </source>
</evidence>
<keyword evidence="12" id="KW-0753">Steroid metabolism</keyword>
<name>V4BL03_LOTGI</name>
<keyword evidence="8" id="KW-0560">Oxidoreductase</keyword>
<gene>
    <name evidence="17" type="ORF">LOTGIDRAFT_106561</name>
</gene>
<dbReference type="GO" id="GO:0005506">
    <property type="term" value="F:iron ion binding"/>
    <property type="evidence" value="ECO:0007669"/>
    <property type="project" value="InterPro"/>
</dbReference>
<evidence type="ECO:0000256" key="14">
    <source>
        <dbReference type="PIRSR" id="PIRSR000047-1"/>
    </source>
</evidence>
<dbReference type="InterPro" id="IPR001128">
    <property type="entry name" value="Cyt_P450"/>
</dbReference>
<dbReference type="GO" id="GO:0005789">
    <property type="term" value="C:endoplasmic reticulum membrane"/>
    <property type="evidence" value="ECO:0007669"/>
    <property type="project" value="UniProtKB-SubCell"/>
</dbReference>
<evidence type="ECO:0000256" key="2">
    <source>
        <dbReference type="ARBA" id="ARBA00004586"/>
    </source>
</evidence>
<dbReference type="EMBL" id="KB202619">
    <property type="protein sequence ID" value="ESO89269.1"/>
    <property type="molecule type" value="Genomic_DNA"/>
</dbReference>
<protein>
    <submittedName>
        <fullName evidence="17">Uncharacterized protein</fullName>
    </submittedName>
</protein>
<evidence type="ECO:0000256" key="4">
    <source>
        <dbReference type="ARBA" id="ARBA00010617"/>
    </source>
</evidence>
<dbReference type="GeneID" id="20230126"/>
<dbReference type="HOGENOM" id="CLU_558065_0_0_1"/>
<evidence type="ECO:0000256" key="5">
    <source>
        <dbReference type="ARBA" id="ARBA00022617"/>
    </source>
</evidence>
<dbReference type="OrthoDB" id="6692864at2759"/>
<evidence type="ECO:0000313" key="18">
    <source>
        <dbReference type="Proteomes" id="UP000030746"/>
    </source>
</evidence>
<keyword evidence="7 13" id="KW-0256">Endoplasmic reticulum</keyword>
<feature type="transmembrane region" description="Helical" evidence="16">
    <location>
        <begin position="277"/>
        <end position="301"/>
    </location>
</feature>
<dbReference type="PRINTS" id="PR00465">
    <property type="entry name" value="EP450IV"/>
</dbReference>
<dbReference type="PANTHER" id="PTHR24304:SF2">
    <property type="entry name" value="24-HYDROXYCHOLESTEROL 7-ALPHA-HYDROXYLASE"/>
    <property type="match status" value="1"/>
</dbReference>
<evidence type="ECO:0000256" key="1">
    <source>
        <dbReference type="ARBA" id="ARBA00001971"/>
    </source>
</evidence>
<evidence type="ECO:0000256" key="11">
    <source>
        <dbReference type="ARBA" id="ARBA00023136"/>
    </source>
</evidence>